<evidence type="ECO:0000256" key="3">
    <source>
        <dbReference type="ARBA" id="ARBA00022603"/>
    </source>
</evidence>
<evidence type="ECO:0000313" key="8">
    <source>
        <dbReference type="Proteomes" id="UP001320159"/>
    </source>
</evidence>
<evidence type="ECO:0000256" key="5">
    <source>
        <dbReference type="ARBA" id="ARBA00022691"/>
    </source>
</evidence>
<feature type="domain" description="Methyltransferase" evidence="6">
    <location>
        <begin position="23"/>
        <end position="85"/>
    </location>
</feature>
<dbReference type="Gene3D" id="3.40.50.150">
    <property type="entry name" value="Vaccinia Virus protein VP39"/>
    <property type="match status" value="1"/>
</dbReference>
<dbReference type="InterPro" id="IPR029063">
    <property type="entry name" value="SAM-dependent_MTases_sf"/>
</dbReference>
<sequence length="174" mass="18607">MKLKGGPTQDEIMAISLYKLGLKKGDVFADIGCGTGKVSIDASKLANKVYAIDRRDEAIEYAKTLAASSGAAGIEFLKGNALEFLGPIECLDCAFVGGSKDLEKVLELLSAKVKGNIVVNAVMPDTLKTAVDTMRRLGIFKEAINVQVSRSYDIAGGFMFKPIDPVYIIVGGRR</sequence>
<dbReference type="AlphaFoldDB" id="A0AAP2RDN5"/>
<keyword evidence="4" id="KW-0808">Transferase</keyword>
<organism evidence="7 8">
    <name type="scientific">Methanooceanicella nereidis</name>
    <dbReference type="NCBI Taxonomy" id="2052831"/>
    <lineage>
        <taxon>Archaea</taxon>
        <taxon>Methanobacteriati</taxon>
        <taxon>Methanobacteriota</taxon>
        <taxon>Stenosarchaea group</taxon>
        <taxon>Methanomicrobia</taxon>
        <taxon>Methanocellales</taxon>
        <taxon>Methanocellaceae</taxon>
        <taxon>Methanooceanicella</taxon>
    </lineage>
</organism>
<dbReference type="PANTHER" id="PTHR43182">
    <property type="entry name" value="COBALT-PRECORRIN-6B C(15)-METHYLTRANSFERASE (DECARBOXYLATING)"/>
    <property type="match status" value="1"/>
</dbReference>
<dbReference type="RefSeq" id="WP_230742256.1">
    <property type="nucleotide sequence ID" value="NZ_PGCK01000008.1"/>
</dbReference>
<accession>A0AAP2RDN5</accession>
<keyword evidence="5" id="KW-0949">S-adenosyl-L-methionine</keyword>
<keyword evidence="2" id="KW-0169">Cobalamin biosynthesis</keyword>
<dbReference type="PANTHER" id="PTHR43182:SF1">
    <property type="entry name" value="COBALT-PRECORRIN-7 C(5)-METHYLTRANSFERASE"/>
    <property type="match status" value="1"/>
</dbReference>
<dbReference type="InterPro" id="IPR025714">
    <property type="entry name" value="Methyltranfer_dom"/>
</dbReference>
<comment type="pathway">
    <text evidence="1">Cofactor biosynthesis; adenosylcobalamin biosynthesis.</text>
</comment>
<dbReference type="InterPro" id="IPR050714">
    <property type="entry name" value="Cobalamin_biosynth_MTase"/>
</dbReference>
<gene>
    <name evidence="7" type="ORF">CUJ83_10375</name>
</gene>
<comment type="caution">
    <text evidence="7">The sequence shown here is derived from an EMBL/GenBank/DDBJ whole genome shotgun (WGS) entry which is preliminary data.</text>
</comment>
<evidence type="ECO:0000256" key="2">
    <source>
        <dbReference type="ARBA" id="ARBA00022573"/>
    </source>
</evidence>
<evidence type="ECO:0000313" key="7">
    <source>
        <dbReference type="EMBL" id="MCD1295403.1"/>
    </source>
</evidence>
<name>A0AAP2RDN5_9EURY</name>
<dbReference type="SUPFAM" id="SSF53335">
    <property type="entry name" value="S-adenosyl-L-methionine-dependent methyltransferases"/>
    <property type="match status" value="1"/>
</dbReference>
<evidence type="ECO:0000259" key="6">
    <source>
        <dbReference type="Pfam" id="PF13847"/>
    </source>
</evidence>
<evidence type="ECO:0000256" key="1">
    <source>
        <dbReference type="ARBA" id="ARBA00004953"/>
    </source>
</evidence>
<keyword evidence="3" id="KW-0489">Methyltransferase</keyword>
<evidence type="ECO:0000256" key="4">
    <source>
        <dbReference type="ARBA" id="ARBA00022679"/>
    </source>
</evidence>
<dbReference type="Proteomes" id="UP001320159">
    <property type="component" value="Unassembled WGS sequence"/>
</dbReference>
<protein>
    <submittedName>
        <fullName evidence="7">Cobalt-precorrin-6Y C(15)-methyltransferase</fullName>
    </submittedName>
</protein>
<proteinExistence type="predicted"/>
<keyword evidence="8" id="KW-1185">Reference proteome</keyword>
<reference evidence="7 8" key="1">
    <citation type="submission" date="2017-11" db="EMBL/GenBank/DDBJ databases">
        <title>Isolation and Characterization of Family Methanocellaceae Species from Potential Methane Hydrate Area Offshore Southwestern Taiwan.</title>
        <authorList>
            <person name="Zhang W.-L."/>
            <person name="Chen W.-C."/>
            <person name="Lai M.-C."/>
            <person name="Chen S.-C."/>
        </authorList>
    </citation>
    <scope>NUCLEOTIDE SEQUENCE [LARGE SCALE GENOMIC DNA]</scope>
    <source>
        <strain evidence="7 8">CWC-04</strain>
    </source>
</reference>
<dbReference type="Pfam" id="PF13847">
    <property type="entry name" value="Methyltransf_31"/>
    <property type="match status" value="1"/>
</dbReference>
<dbReference type="GO" id="GO:0032259">
    <property type="term" value="P:methylation"/>
    <property type="evidence" value="ECO:0007669"/>
    <property type="project" value="UniProtKB-KW"/>
</dbReference>
<dbReference type="GO" id="GO:0008168">
    <property type="term" value="F:methyltransferase activity"/>
    <property type="evidence" value="ECO:0007669"/>
    <property type="project" value="UniProtKB-KW"/>
</dbReference>
<dbReference type="EMBL" id="PGCK01000008">
    <property type="protein sequence ID" value="MCD1295403.1"/>
    <property type="molecule type" value="Genomic_DNA"/>
</dbReference>
<dbReference type="GO" id="GO:0009236">
    <property type="term" value="P:cobalamin biosynthetic process"/>
    <property type="evidence" value="ECO:0007669"/>
    <property type="project" value="UniProtKB-KW"/>
</dbReference>
<dbReference type="CDD" id="cd02440">
    <property type="entry name" value="AdoMet_MTases"/>
    <property type="match status" value="1"/>
</dbReference>